<sequence length="108" mass="12325">MLHILIARVLNAAVMTNVLMYVYVHELKCKQDTTKLHSSSSVITIKGALRYNYHRFDHRALKPNVPEMQLVCNWDATVNDVSLYFKGGKKSNKNGKQKETSQQVACIM</sequence>
<dbReference type="Proteomes" id="UP000091820">
    <property type="component" value="Unassembled WGS sequence"/>
</dbReference>
<protein>
    <submittedName>
        <fullName evidence="2">Uncharacterized protein</fullName>
    </submittedName>
</protein>
<name>A0A1A9X3M5_9MUSC</name>
<organism evidence="2 3">
    <name type="scientific">Glossina brevipalpis</name>
    <dbReference type="NCBI Taxonomy" id="37001"/>
    <lineage>
        <taxon>Eukaryota</taxon>
        <taxon>Metazoa</taxon>
        <taxon>Ecdysozoa</taxon>
        <taxon>Arthropoda</taxon>
        <taxon>Hexapoda</taxon>
        <taxon>Insecta</taxon>
        <taxon>Pterygota</taxon>
        <taxon>Neoptera</taxon>
        <taxon>Endopterygota</taxon>
        <taxon>Diptera</taxon>
        <taxon>Brachycera</taxon>
        <taxon>Muscomorpha</taxon>
        <taxon>Hippoboscoidea</taxon>
        <taxon>Glossinidae</taxon>
        <taxon>Glossina</taxon>
    </lineage>
</organism>
<dbReference type="EnsemblMetazoa" id="GBRI043107-RA">
    <property type="protein sequence ID" value="GBRI043107-PA"/>
    <property type="gene ID" value="GBRI043107"/>
</dbReference>
<dbReference type="VEuPathDB" id="VectorBase:GBRI043107"/>
<proteinExistence type="predicted"/>
<keyword evidence="1" id="KW-0812">Transmembrane</keyword>
<evidence type="ECO:0000256" key="1">
    <source>
        <dbReference type="SAM" id="Phobius"/>
    </source>
</evidence>
<keyword evidence="1" id="KW-0472">Membrane</keyword>
<keyword evidence="1" id="KW-1133">Transmembrane helix</keyword>
<reference evidence="2" key="2">
    <citation type="submission" date="2020-05" db="UniProtKB">
        <authorList>
            <consortium name="EnsemblMetazoa"/>
        </authorList>
    </citation>
    <scope>IDENTIFICATION</scope>
    <source>
        <strain evidence="2">IAEA</strain>
    </source>
</reference>
<dbReference type="AlphaFoldDB" id="A0A1A9X3M5"/>
<evidence type="ECO:0000313" key="3">
    <source>
        <dbReference type="Proteomes" id="UP000091820"/>
    </source>
</evidence>
<evidence type="ECO:0000313" key="2">
    <source>
        <dbReference type="EnsemblMetazoa" id="GBRI043107-PA"/>
    </source>
</evidence>
<reference evidence="3" key="1">
    <citation type="submission" date="2014-03" db="EMBL/GenBank/DDBJ databases">
        <authorList>
            <person name="Aksoy S."/>
            <person name="Warren W."/>
            <person name="Wilson R.K."/>
        </authorList>
    </citation>
    <scope>NUCLEOTIDE SEQUENCE [LARGE SCALE GENOMIC DNA]</scope>
    <source>
        <strain evidence="3">IAEA</strain>
    </source>
</reference>
<accession>A0A1A9X3M5</accession>
<feature type="transmembrane region" description="Helical" evidence="1">
    <location>
        <begin position="6"/>
        <end position="24"/>
    </location>
</feature>
<keyword evidence="3" id="KW-1185">Reference proteome</keyword>